<dbReference type="Proteomes" id="UP001501166">
    <property type="component" value="Unassembled WGS sequence"/>
</dbReference>
<feature type="domain" description="Cyclic nucleotide-binding" evidence="4">
    <location>
        <begin position="18"/>
        <end position="138"/>
    </location>
</feature>
<protein>
    <submittedName>
        <fullName evidence="6">Crp/Fnr family transcriptional regulator</fullName>
    </submittedName>
</protein>
<keyword evidence="3" id="KW-0804">Transcription</keyword>
<dbReference type="CDD" id="cd00038">
    <property type="entry name" value="CAP_ED"/>
    <property type="match status" value="1"/>
</dbReference>
<organism evidence="6 7">
    <name type="scientific">Alkalibacterium iburiense</name>
    <dbReference type="NCBI Taxonomy" id="290589"/>
    <lineage>
        <taxon>Bacteria</taxon>
        <taxon>Bacillati</taxon>
        <taxon>Bacillota</taxon>
        <taxon>Bacilli</taxon>
        <taxon>Lactobacillales</taxon>
        <taxon>Carnobacteriaceae</taxon>
        <taxon>Alkalibacterium</taxon>
    </lineage>
</organism>
<evidence type="ECO:0000256" key="3">
    <source>
        <dbReference type="ARBA" id="ARBA00023163"/>
    </source>
</evidence>
<dbReference type="CDD" id="cd00092">
    <property type="entry name" value="HTH_CRP"/>
    <property type="match status" value="1"/>
</dbReference>
<dbReference type="InterPro" id="IPR018490">
    <property type="entry name" value="cNMP-bd_dom_sf"/>
</dbReference>
<evidence type="ECO:0000256" key="1">
    <source>
        <dbReference type="ARBA" id="ARBA00023015"/>
    </source>
</evidence>
<reference evidence="7" key="1">
    <citation type="journal article" date="2019" name="Int. J. Syst. Evol. Microbiol.">
        <title>The Global Catalogue of Microorganisms (GCM) 10K type strain sequencing project: providing services to taxonomists for standard genome sequencing and annotation.</title>
        <authorList>
            <consortium name="The Broad Institute Genomics Platform"/>
            <consortium name="The Broad Institute Genome Sequencing Center for Infectious Disease"/>
            <person name="Wu L."/>
            <person name="Ma J."/>
        </authorList>
    </citation>
    <scope>NUCLEOTIDE SEQUENCE [LARGE SCALE GENOMIC DNA]</scope>
    <source>
        <strain evidence="7">JCM 12662</strain>
    </source>
</reference>
<dbReference type="PROSITE" id="PS50042">
    <property type="entry name" value="CNMP_BINDING_3"/>
    <property type="match status" value="1"/>
</dbReference>
<dbReference type="EMBL" id="BAAACW010000119">
    <property type="protein sequence ID" value="GAA0366937.1"/>
    <property type="molecule type" value="Genomic_DNA"/>
</dbReference>
<dbReference type="PRINTS" id="PR00034">
    <property type="entry name" value="HTHCRP"/>
</dbReference>
<dbReference type="PANTHER" id="PTHR24567:SF28">
    <property type="entry name" value="LISTERIOLYSIN REGULATORY PROTEIN"/>
    <property type="match status" value="1"/>
</dbReference>
<dbReference type="InterPro" id="IPR036390">
    <property type="entry name" value="WH_DNA-bd_sf"/>
</dbReference>
<dbReference type="InterPro" id="IPR050397">
    <property type="entry name" value="Env_Response_Regulators"/>
</dbReference>
<dbReference type="PROSITE" id="PS51063">
    <property type="entry name" value="HTH_CRP_2"/>
    <property type="match status" value="1"/>
</dbReference>
<feature type="domain" description="HTH crp-type" evidence="5">
    <location>
        <begin position="152"/>
        <end position="222"/>
    </location>
</feature>
<dbReference type="SUPFAM" id="SSF46785">
    <property type="entry name" value="Winged helix' DNA-binding domain"/>
    <property type="match status" value="1"/>
</dbReference>
<keyword evidence="2" id="KW-0238">DNA-binding</keyword>
<dbReference type="SMART" id="SM00100">
    <property type="entry name" value="cNMP"/>
    <property type="match status" value="1"/>
</dbReference>
<evidence type="ECO:0000313" key="6">
    <source>
        <dbReference type="EMBL" id="GAA0366937.1"/>
    </source>
</evidence>
<dbReference type="Pfam" id="PF13545">
    <property type="entry name" value="HTH_Crp_2"/>
    <property type="match status" value="1"/>
</dbReference>
<dbReference type="Gene3D" id="2.60.120.10">
    <property type="entry name" value="Jelly Rolls"/>
    <property type="match status" value="1"/>
</dbReference>
<evidence type="ECO:0000259" key="4">
    <source>
        <dbReference type="PROSITE" id="PS50042"/>
    </source>
</evidence>
<evidence type="ECO:0000313" key="7">
    <source>
        <dbReference type="Proteomes" id="UP001501166"/>
    </source>
</evidence>
<sequence>MSQHHHLSHRGCVRLVPIFNHLTEEQMDEIMQVVQSTTYEKGELIYRAGETSEVLTIVNKGNVRIYRLSDSGKEQLVRILGPGDFTGELALFNETVHEHYAEAMVNTSVCQISRASLQGLLEKYPAIAMKLLQTLSSRIDESEQQATRFSTESTDQRLASYLVDLMDPEGKSDVVVLPMSQKNLASYLGTTPETVSRKLKELEEMNLIKRLSTKKFKILDEDNLLFLD</sequence>
<dbReference type="SMART" id="SM00419">
    <property type="entry name" value="HTH_CRP"/>
    <property type="match status" value="1"/>
</dbReference>
<keyword evidence="1" id="KW-0805">Transcription regulation</keyword>
<evidence type="ECO:0000256" key="2">
    <source>
        <dbReference type="ARBA" id="ARBA00023125"/>
    </source>
</evidence>
<keyword evidence="7" id="KW-1185">Reference proteome</keyword>
<accession>A0ABP3HF52</accession>
<comment type="caution">
    <text evidence="6">The sequence shown here is derived from an EMBL/GenBank/DDBJ whole genome shotgun (WGS) entry which is preliminary data.</text>
</comment>
<gene>
    <name evidence="6" type="ORF">GCM10008932_18730</name>
</gene>
<dbReference type="InterPro" id="IPR014710">
    <property type="entry name" value="RmlC-like_jellyroll"/>
</dbReference>
<dbReference type="SUPFAM" id="SSF51206">
    <property type="entry name" value="cAMP-binding domain-like"/>
    <property type="match status" value="1"/>
</dbReference>
<evidence type="ECO:0000259" key="5">
    <source>
        <dbReference type="PROSITE" id="PS51063"/>
    </source>
</evidence>
<dbReference type="InterPro" id="IPR012318">
    <property type="entry name" value="HTH_CRP"/>
</dbReference>
<dbReference type="Pfam" id="PF00027">
    <property type="entry name" value="cNMP_binding"/>
    <property type="match status" value="1"/>
</dbReference>
<dbReference type="InterPro" id="IPR000595">
    <property type="entry name" value="cNMP-bd_dom"/>
</dbReference>
<name>A0ABP3HF52_9LACT</name>
<dbReference type="Gene3D" id="1.10.10.10">
    <property type="entry name" value="Winged helix-like DNA-binding domain superfamily/Winged helix DNA-binding domain"/>
    <property type="match status" value="1"/>
</dbReference>
<dbReference type="InterPro" id="IPR036388">
    <property type="entry name" value="WH-like_DNA-bd_sf"/>
</dbReference>
<proteinExistence type="predicted"/>
<dbReference type="PANTHER" id="PTHR24567">
    <property type="entry name" value="CRP FAMILY TRANSCRIPTIONAL REGULATORY PROTEIN"/>
    <property type="match status" value="1"/>
</dbReference>